<dbReference type="AlphaFoldDB" id="A0A550CFH2"/>
<dbReference type="SUPFAM" id="SSF47616">
    <property type="entry name" value="GST C-terminal domain-like"/>
    <property type="match status" value="1"/>
</dbReference>
<reference evidence="5 6" key="1">
    <citation type="journal article" date="2019" name="New Phytol.">
        <title>Comparative genomics reveals unique wood-decay strategies and fruiting body development in the Schizophyllaceae.</title>
        <authorList>
            <person name="Almasi E."/>
            <person name="Sahu N."/>
            <person name="Krizsan K."/>
            <person name="Balint B."/>
            <person name="Kovacs G.M."/>
            <person name="Kiss B."/>
            <person name="Cseklye J."/>
            <person name="Drula E."/>
            <person name="Henrissat B."/>
            <person name="Nagy I."/>
            <person name="Chovatia M."/>
            <person name="Adam C."/>
            <person name="LaButti K."/>
            <person name="Lipzen A."/>
            <person name="Riley R."/>
            <person name="Grigoriev I.V."/>
            <person name="Nagy L.G."/>
        </authorList>
    </citation>
    <scope>NUCLEOTIDE SEQUENCE [LARGE SCALE GENOMIC DNA]</scope>
    <source>
        <strain evidence="5 6">NL-1724</strain>
    </source>
</reference>
<feature type="site" description="Lowers pKa of active site Cys" evidence="3">
    <location>
        <position position="301"/>
    </location>
</feature>
<dbReference type="InterPro" id="IPR040079">
    <property type="entry name" value="Glutathione_S-Trfase"/>
</dbReference>
<dbReference type="GO" id="GO:0004364">
    <property type="term" value="F:glutathione transferase activity"/>
    <property type="evidence" value="ECO:0007669"/>
    <property type="project" value="InterPro"/>
</dbReference>
<dbReference type="Proteomes" id="UP000320762">
    <property type="component" value="Unassembled WGS sequence"/>
</dbReference>
<dbReference type="Pfam" id="PF13410">
    <property type="entry name" value="GST_C_2"/>
    <property type="match status" value="1"/>
</dbReference>
<feature type="active site" description="Nucleophile" evidence="1">
    <location>
        <position position="57"/>
    </location>
</feature>
<dbReference type="InterPro" id="IPR036282">
    <property type="entry name" value="Glutathione-S-Trfase_C_sf"/>
</dbReference>
<dbReference type="Pfam" id="PF13409">
    <property type="entry name" value="GST_N_2"/>
    <property type="match status" value="1"/>
</dbReference>
<keyword evidence="6" id="KW-1185">Reference proteome</keyword>
<accession>A0A550CFH2</accession>
<dbReference type="EMBL" id="VDMD01000009">
    <property type="protein sequence ID" value="TRM63524.1"/>
    <property type="molecule type" value="Genomic_DNA"/>
</dbReference>
<dbReference type="PIRSF" id="PIRSF015753">
    <property type="entry name" value="GST"/>
    <property type="match status" value="1"/>
</dbReference>
<dbReference type="PANTHER" id="PTHR32419">
    <property type="entry name" value="GLUTATHIONYL-HYDROQUINONE REDUCTASE"/>
    <property type="match status" value="1"/>
</dbReference>
<dbReference type="SFLD" id="SFLDS00019">
    <property type="entry name" value="Glutathione_Transferase_(cytos"/>
    <property type="match status" value="1"/>
</dbReference>
<dbReference type="GO" id="GO:0005737">
    <property type="term" value="C:cytoplasm"/>
    <property type="evidence" value="ECO:0007669"/>
    <property type="project" value="TreeGrafter"/>
</dbReference>
<name>A0A550CFH2_9AGAR</name>
<proteinExistence type="predicted"/>
<dbReference type="InterPro" id="IPR036249">
    <property type="entry name" value="Thioredoxin-like_sf"/>
</dbReference>
<feature type="domain" description="GST C-terminal" evidence="4">
    <location>
        <begin position="175"/>
        <end position="301"/>
    </location>
</feature>
<dbReference type="PANTHER" id="PTHR32419:SF6">
    <property type="entry name" value="GLUTATHIONE S-TRANSFERASE OMEGA-LIKE 1-RELATED"/>
    <property type="match status" value="1"/>
</dbReference>
<dbReference type="InterPro" id="IPR010987">
    <property type="entry name" value="Glutathione-S-Trfase_C-like"/>
</dbReference>
<feature type="binding site" evidence="2">
    <location>
        <begin position="148"/>
        <end position="149"/>
    </location>
    <ligand>
        <name>glutathione</name>
        <dbReference type="ChEBI" id="CHEBI:57925"/>
    </ligand>
</feature>
<keyword evidence="5" id="KW-0808">Transferase</keyword>
<dbReference type="OrthoDB" id="2309723at2759"/>
<dbReference type="PROSITE" id="PS50405">
    <property type="entry name" value="GST_CTER"/>
    <property type="match status" value="1"/>
</dbReference>
<evidence type="ECO:0000256" key="3">
    <source>
        <dbReference type="PIRSR" id="PIRSR015753-3"/>
    </source>
</evidence>
<dbReference type="InterPro" id="IPR004045">
    <property type="entry name" value="Glutathione_S-Trfase_N"/>
</dbReference>
<feature type="binding site" evidence="2">
    <location>
        <begin position="130"/>
        <end position="133"/>
    </location>
    <ligand>
        <name>glutathione</name>
        <dbReference type="ChEBI" id="CHEBI:57925"/>
    </ligand>
</feature>
<protein>
    <submittedName>
        <fullName evidence="5">Glutathione S-transferase</fullName>
    </submittedName>
</protein>
<evidence type="ECO:0000256" key="2">
    <source>
        <dbReference type="PIRSR" id="PIRSR015753-2"/>
    </source>
</evidence>
<dbReference type="SFLD" id="SFLDG01148">
    <property type="entry name" value="Xi_(cytGST)"/>
    <property type="match status" value="1"/>
</dbReference>
<dbReference type="CDD" id="cd03190">
    <property type="entry name" value="GST_C_Omega_like"/>
    <property type="match status" value="1"/>
</dbReference>
<feature type="binding site" evidence="2">
    <location>
        <position position="90"/>
    </location>
    <ligand>
        <name>glutathione</name>
        <dbReference type="ChEBI" id="CHEBI:57925"/>
    </ligand>
</feature>
<dbReference type="STRING" id="97359.A0A550CFH2"/>
<dbReference type="InterPro" id="IPR047047">
    <property type="entry name" value="GST_Omega-like_C"/>
</dbReference>
<evidence type="ECO:0000313" key="5">
    <source>
        <dbReference type="EMBL" id="TRM63524.1"/>
    </source>
</evidence>
<gene>
    <name evidence="5" type="ORF">BD626DRAFT_568916</name>
</gene>
<sequence>MITPKRDVSSQAAISFKTNAPDGAFKRPASSFRDFIEKGGKFAPERDRYHLYVSYACPWATRTLIVRKLKGLEDIIPVSSVSPRMGKDGWPFRREDDEESIFPASDPDPLYQAAHAKDLYFKADPDYSGRFTVPILWDKKLHTIVNNESSEIIRIFNTEFNDLISPEKAAIDLYPSELRSEIDALNEWIYPSINNGVYRTGFSSTQEAYSKAVVEVFDGLDKAEEILSKNEYLTGDKLTEADVRLWVTIIRFDPVYVGHFKCNFRTIRDGYPAINAWMKKLYWQNDAFKSSTRFDHIKTHYYWSHPHINPTRIVPAGPVPDIEPL</sequence>
<organism evidence="5 6">
    <name type="scientific">Schizophyllum amplum</name>
    <dbReference type="NCBI Taxonomy" id="97359"/>
    <lineage>
        <taxon>Eukaryota</taxon>
        <taxon>Fungi</taxon>
        <taxon>Dikarya</taxon>
        <taxon>Basidiomycota</taxon>
        <taxon>Agaricomycotina</taxon>
        <taxon>Agaricomycetes</taxon>
        <taxon>Agaricomycetidae</taxon>
        <taxon>Agaricales</taxon>
        <taxon>Schizophyllaceae</taxon>
        <taxon>Schizophyllum</taxon>
    </lineage>
</organism>
<dbReference type="InterPro" id="IPR016639">
    <property type="entry name" value="GST_Omega/GSH"/>
</dbReference>
<dbReference type="FunFam" id="3.40.30.10:FF:000162">
    <property type="entry name" value="Glutathione S-transferase Gst3"/>
    <property type="match status" value="1"/>
</dbReference>
<evidence type="ECO:0000256" key="1">
    <source>
        <dbReference type="PIRSR" id="PIRSR015753-1"/>
    </source>
</evidence>
<feature type="site" description="Lowers pKa of active site Cys" evidence="3">
    <location>
        <position position="256"/>
    </location>
</feature>
<evidence type="ECO:0000313" key="6">
    <source>
        <dbReference type="Proteomes" id="UP000320762"/>
    </source>
</evidence>
<dbReference type="SUPFAM" id="SSF52833">
    <property type="entry name" value="Thioredoxin-like"/>
    <property type="match status" value="1"/>
</dbReference>
<feature type="active site" description="Proton donor/acceptor" evidence="1">
    <location>
        <position position="198"/>
    </location>
</feature>
<comment type="caution">
    <text evidence="5">The sequence shown here is derived from an EMBL/GenBank/DDBJ whole genome shotgun (WGS) entry which is preliminary data.</text>
</comment>
<dbReference type="SFLD" id="SFLDG01206">
    <property type="entry name" value="Xi.1"/>
    <property type="match status" value="1"/>
</dbReference>
<dbReference type="Gene3D" id="3.40.30.10">
    <property type="entry name" value="Glutaredoxin"/>
    <property type="match status" value="1"/>
</dbReference>
<dbReference type="Gene3D" id="1.20.1050.10">
    <property type="match status" value="1"/>
</dbReference>
<evidence type="ECO:0000259" key="4">
    <source>
        <dbReference type="PROSITE" id="PS50405"/>
    </source>
</evidence>